<dbReference type="RefSeq" id="XP_013328259.1">
    <property type="nucleotide sequence ID" value="XM_013472805.1"/>
</dbReference>
<proteinExistence type="predicted"/>
<dbReference type="AlphaFoldDB" id="A0A0F4YTQ5"/>
<feature type="region of interest" description="Disordered" evidence="1">
    <location>
        <begin position="12"/>
        <end position="44"/>
    </location>
</feature>
<evidence type="ECO:0000256" key="1">
    <source>
        <dbReference type="SAM" id="MobiDB-lite"/>
    </source>
</evidence>
<sequence length="330" mass="36214">MEIEVKYLTGKIAGENGHNGPNQVEKDDHSQQVMSRPGIPHGQAKQGEQKAVGLQKAQHGRQEGAANWANVVARSPPNKTVEKAAFPGAASNGNIPAMKQPSLNGIGHSPSMPIEGIPEEGKAGIVHVHGKTAGNFVRFASAHIHEGPIYEIRVDGPTKATIIFQHLLHAQFFMDRNQDSIAATGKSCFGSGYKLTLGEPFEWHVSLGRMNHPLRERRRLTFAKAKLFGEGLTPEKWEREVATLAGPGNLEFTWIFNSGNGTDTCTSLSPATAVFRSTTVARRVLATFLAWKTHRQVYYNLEVSYSTDPCEKELVLTTQMRPGRYRAPRA</sequence>
<organism evidence="2 3">
    <name type="scientific">Rasamsonia emersonii (strain ATCC 16479 / CBS 393.64 / IMI 116815)</name>
    <dbReference type="NCBI Taxonomy" id="1408163"/>
    <lineage>
        <taxon>Eukaryota</taxon>
        <taxon>Fungi</taxon>
        <taxon>Dikarya</taxon>
        <taxon>Ascomycota</taxon>
        <taxon>Pezizomycotina</taxon>
        <taxon>Eurotiomycetes</taxon>
        <taxon>Eurotiomycetidae</taxon>
        <taxon>Eurotiales</taxon>
        <taxon>Trichocomaceae</taxon>
        <taxon>Rasamsonia</taxon>
    </lineage>
</organism>
<name>A0A0F4YTQ5_RASE3</name>
<keyword evidence="3" id="KW-1185">Reference proteome</keyword>
<dbReference type="EMBL" id="LASV01000176">
    <property type="protein sequence ID" value="KKA21647.1"/>
    <property type="molecule type" value="Genomic_DNA"/>
</dbReference>
<dbReference type="GeneID" id="25316674"/>
<evidence type="ECO:0000313" key="2">
    <source>
        <dbReference type="EMBL" id="KKA21647.1"/>
    </source>
</evidence>
<gene>
    <name evidence="2" type="ORF">T310_4326</name>
</gene>
<comment type="caution">
    <text evidence="2">The sequence shown here is derived from an EMBL/GenBank/DDBJ whole genome shotgun (WGS) entry which is preliminary data.</text>
</comment>
<dbReference type="OrthoDB" id="77405at2759"/>
<evidence type="ECO:0000313" key="3">
    <source>
        <dbReference type="Proteomes" id="UP000053958"/>
    </source>
</evidence>
<reference evidence="2 3" key="1">
    <citation type="submission" date="2015-04" db="EMBL/GenBank/DDBJ databases">
        <authorList>
            <person name="Heijne W.H."/>
            <person name="Fedorova N.D."/>
            <person name="Nierman W.C."/>
            <person name="Vollebregt A.W."/>
            <person name="Zhao Z."/>
            <person name="Wu L."/>
            <person name="Kumar M."/>
            <person name="Stam H."/>
            <person name="van den Berg M.A."/>
            <person name="Pel H.J."/>
        </authorList>
    </citation>
    <scope>NUCLEOTIDE SEQUENCE [LARGE SCALE GENOMIC DNA]</scope>
    <source>
        <strain evidence="2 3">CBS 393.64</strain>
    </source>
</reference>
<dbReference type="Proteomes" id="UP000053958">
    <property type="component" value="Unassembled WGS sequence"/>
</dbReference>
<protein>
    <submittedName>
        <fullName evidence="2">Uncharacterized protein</fullName>
    </submittedName>
</protein>
<accession>A0A0F4YTQ5</accession>